<dbReference type="PANTHER" id="PTHR46599">
    <property type="entry name" value="PIGGYBAC TRANSPOSABLE ELEMENT-DERIVED PROTEIN 4"/>
    <property type="match status" value="1"/>
</dbReference>
<evidence type="ECO:0000313" key="1">
    <source>
        <dbReference type="EMBL" id="KAJ8879126.1"/>
    </source>
</evidence>
<dbReference type="Proteomes" id="UP001159363">
    <property type="component" value="Chromosome 6"/>
</dbReference>
<dbReference type="PANTHER" id="PTHR46599:SF3">
    <property type="entry name" value="PIGGYBAC TRANSPOSABLE ELEMENT-DERIVED PROTEIN 4"/>
    <property type="match status" value="1"/>
</dbReference>
<proteinExistence type="predicted"/>
<comment type="caution">
    <text evidence="1">The sequence shown here is derived from an EMBL/GenBank/DDBJ whole genome shotgun (WGS) entry which is preliminary data.</text>
</comment>
<reference evidence="1 2" key="1">
    <citation type="submission" date="2023-02" db="EMBL/GenBank/DDBJ databases">
        <title>LHISI_Scaffold_Assembly.</title>
        <authorList>
            <person name="Stuart O.P."/>
            <person name="Cleave R."/>
            <person name="Magrath M.J.L."/>
            <person name="Mikheyev A.S."/>
        </authorList>
    </citation>
    <scope>NUCLEOTIDE SEQUENCE [LARGE SCALE GENOMIC DNA]</scope>
    <source>
        <strain evidence="1">Daus_M_001</strain>
        <tissue evidence="1">Leg muscle</tissue>
    </source>
</reference>
<accession>A0ABQ9H4K4</accession>
<sequence length="179" mass="20785">MHHEKSVLPREDKKSENLYFYNVIKPGIDTLDQTCTNYNVGRRSKRWPLTLFYRCVVITCANSFVIFISANSDTTITRRDFLVSVRKALIQEFMVRRLDAKIPCELRNTINRVRGITGEPGELNQYPQADPRSGPPKRGWCHICPRIMGRKYAVRCGKCHNTVFPQRADQVTVYKYCLP</sequence>
<protein>
    <recommendedName>
        <fullName evidence="3">PiggyBac transposable element-derived protein domain-containing protein</fullName>
    </recommendedName>
</protein>
<evidence type="ECO:0008006" key="3">
    <source>
        <dbReference type="Google" id="ProtNLM"/>
    </source>
</evidence>
<organism evidence="1 2">
    <name type="scientific">Dryococelus australis</name>
    <dbReference type="NCBI Taxonomy" id="614101"/>
    <lineage>
        <taxon>Eukaryota</taxon>
        <taxon>Metazoa</taxon>
        <taxon>Ecdysozoa</taxon>
        <taxon>Arthropoda</taxon>
        <taxon>Hexapoda</taxon>
        <taxon>Insecta</taxon>
        <taxon>Pterygota</taxon>
        <taxon>Neoptera</taxon>
        <taxon>Polyneoptera</taxon>
        <taxon>Phasmatodea</taxon>
        <taxon>Verophasmatodea</taxon>
        <taxon>Anareolatae</taxon>
        <taxon>Phasmatidae</taxon>
        <taxon>Eurycanthinae</taxon>
        <taxon>Dryococelus</taxon>
    </lineage>
</organism>
<evidence type="ECO:0000313" key="2">
    <source>
        <dbReference type="Proteomes" id="UP001159363"/>
    </source>
</evidence>
<gene>
    <name evidence="1" type="ORF">PR048_019732</name>
</gene>
<dbReference type="EMBL" id="JARBHB010000007">
    <property type="protein sequence ID" value="KAJ8879126.1"/>
    <property type="molecule type" value="Genomic_DNA"/>
</dbReference>
<name>A0ABQ9H4K4_9NEOP</name>
<keyword evidence="2" id="KW-1185">Reference proteome</keyword>